<evidence type="ECO:0000313" key="2">
    <source>
        <dbReference type="EMBL" id="OQD73482.1"/>
    </source>
</evidence>
<accession>A0A1V6P9R3</accession>
<organism evidence="2 3">
    <name type="scientific">Penicillium decumbens</name>
    <dbReference type="NCBI Taxonomy" id="69771"/>
    <lineage>
        <taxon>Eukaryota</taxon>
        <taxon>Fungi</taxon>
        <taxon>Dikarya</taxon>
        <taxon>Ascomycota</taxon>
        <taxon>Pezizomycotina</taxon>
        <taxon>Eurotiomycetes</taxon>
        <taxon>Eurotiomycetidae</taxon>
        <taxon>Eurotiales</taxon>
        <taxon>Aspergillaceae</taxon>
        <taxon>Penicillium</taxon>
    </lineage>
</organism>
<reference evidence="3" key="1">
    <citation type="journal article" date="2017" name="Nat. Microbiol.">
        <title>Global analysis of biosynthetic gene clusters reveals vast potential of secondary metabolite production in Penicillium species.</title>
        <authorList>
            <person name="Nielsen J.C."/>
            <person name="Grijseels S."/>
            <person name="Prigent S."/>
            <person name="Ji B."/>
            <person name="Dainat J."/>
            <person name="Nielsen K.F."/>
            <person name="Frisvad J.C."/>
            <person name="Workman M."/>
            <person name="Nielsen J."/>
        </authorList>
    </citation>
    <scope>NUCLEOTIDE SEQUENCE [LARGE SCALE GENOMIC DNA]</scope>
    <source>
        <strain evidence="3">IBT 11843</strain>
    </source>
</reference>
<dbReference type="EMBL" id="MDYL01000015">
    <property type="protein sequence ID" value="OQD73482.1"/>
    <property type="molecule type" value="Genomic_DNA"/>
</dbReference>
<evidence type="ECO:0008006" key="4">
    <source>
        <dbReference type="Google" id="ProtNLM"/>
    </source>
</evidence>
<evidence type="ECO:0000256" key="1">
    <source>
        <dbReference type="SAM" id="MobiDB-lite"/>
    </source>
</evidence>
<evidence type="ECO:0000313" key="3">
    <source>
        <dbReference type="Proteomes" id="UP000191522"/>
    </source>
</evidence>
<feature type="region of interest" description="Disordered" evidence="1">
    <location>
        <begin position="1"/>
        <end position="21"/>
    </location>
</feature>
<dbReference type="OrthoDB" id="5424234at2759"/>
<name>A0A1V6P9R3_PENDC</name>
<sequence>MESKASPGLLTISQSPSDMPEPEKLDVTMIRSLWQAFFVSRKASNNSMDRRLEYLFWRIWSSKTLQGDASIESLDRLVSQIMESSNEMLKPQTLTISSSELTQPSQDLLTARGNMSHSPSKFQPTSRSKSPLPPILKKPHSVQEPKSARLLLQNPDGESVTLNPSTPPNPNSAGLNTKDSGSDRKSPKKPQANPTRAGRGSRRRPVFARRRSAQASIPKVTPPRNQRLVNSHPDAFDPLHKVDFMSPDYISQVEVQGGMSPEPEDSWADIESAEASVSVATKPRKVPLPSTSLFADRVHPPVGSPGTSLLTNRLQPLKNPEISAAVLQITDKQDPILPPGIQTVSGDPSQNGTKQDAEPTDFSFSDAFPSTTNDAIHVIPGTSPSTAVETVQMGDLPSFTETERVPMPKSMLDDMLNIIEDPTPIKGYIPLPIQPWFTAKHAWCRLPQQNYLLDWMILDDPTALNTQPSERRLVERGFRKNFDDQMREYAAFQQYIGDGLGLLDCGEPQREIWNDNWDSDSATLAVQMVDYPPSESAESE</sequence>
<comment type="caution">
    <text evidence="2">The sequence shown here is derived from an EMBL/GenBank/DDBJ whole genome shotgun (WGS) entry which is preliminary data.</text>
</comment>
<feature type="region of interest" description="Disordered" evidence="1">
    <location>
        <begin position="110"/>
        <end position="231"/>
    </location>
</feature>
<feature type="compositionally biased region" description="Basic residues" evidence="1">
    <location>
        <begin position="199"/>
        <end position="212"/>
    </location>
</feature>
<keyword evidence="3" id="KW-1185">Reference proteome</keyword>
<dbReference type="STRING" id="69771.A0A1V6P9R3"/>
<feature type="compositionally biased region" description="Polar residues" evidence="1">
    <location>
        <begin position="110"/>
        <end position="125"/>
    </location>
</feature>
<gene>
    <name evidence="2" type="ORF">PENDEC_c015G06757</name>
</gene>
<protein>
    <recommendedName>
        <fullName evidence="4">Nitrogen regulatory protein areA GATA-like domain-containing protein</fullName>
    </recommendedName>
</protein>
<proteinExistence type="predicted"/>
<dbReference type="Proteomes" id="UP000191522">
    <property type="component" value="Unassembled WGS sequence"/>
</dbReference>
<dbReference type="AlphaFoldDB" id="A0A1V6P9R3"/>